<feature type="compositionally biased region" description="Acidic residues" evidence="1">
    <location>
        <begin position="109"/>
        <end position="120"/>
    </location>
</feature>
<name>L8HIW7_ACACF</name>
<feature type="compositionally biased region" description="Basic residues" evidence="1">
    <location>
        <begin position="92"/>
        <end position="102"/>
    </location>
</feature>
<evidence type="ECO:0000313" key="3">
    <source>
        <dbReference type="Proteomes" id="UP000011083"/>
    </source>
</evidence>
<dbReference type="AlphaFoldDB" id="L8HIW7"/>
<dbReference type="VEuPathDB" id="AmoebaDB:ACA1_172030"/>
<gene>
    <name evidence="2" type="ORF">ACA1_172030</name>
</gene>
<accession>L8HIW7</accession>
<dbReference type="RefSeq" id="XP_004356518.1">
    <property type="nucleotide sequence ID" value="XM_004356465.1"/>
</dbReference>
<proteinExistence type="predicted"/>
<feature type="region of interest" description="Disordered" evidence="1">
    <location>
        <begin position="69"/>
        <end position="139"/>
    </location>
</feature>
<sequence>MTLVLSRPATPSSPSPLRTSQFAAQFNQRLTAMQLSAAAAATAAVEVASHGDDETALVDLTMNKMTLDEDLSPRRKRKRSNAVLVRVEPPKKTPRAHRRNQHRPSSPVIDDDETSTEVGDESATTTSTSPSSTVEEPVY</sequence>
<evidence type="ECO:0000313" key="2">
    <source>
        <dbReference type="EMBL" id="ELR24618.1"/>
    </source>
</evidence>
<dbReference type="Proteomes" id="UP000011083">
    <property type="component" value="Unassembled WGS sequence"/>
</dbReference>
<protein>
    <submittedName>
        <fullName evidence="2">Uncharacterized protein</fullName>
    </submittedName>
</protein>
<keyword evidence="3" id="KW-1185">Reference proteome</keyword>
<dbReference type="EMBL" id="KB007811">
    <property type="protein sequence ID" value="ELR24618.1"/>
    <property type="molecule type" value="Genomic_DNA"/>
</dbReference>
<dbReference type="KEGG" id="acan:ACA1_172030"/>
<reference evidence="2 3" key="1">
    <citation type="journal article" date="2013" name="Genome Biol.">
        <title>Genome of Acanthamoeba castellanii highlights extensive lateral gene transfer and early evolution of tyrosine kinase signaling.</title>
        <authorList>
            <person name="Clarke M."/>
            <person name="Lohan A.J."/>
            <person name="Liu B."/>
            <person name="Lagkouvardos I."/>
            <person name="Roy S."/>
            <person name="Zafar N."/>
            <person name="Bertelli C."/>
            <person name="Schilde C."/>
            <person name="Kianianmomeni A."/>
            <person name="Burglin T.R."/>
            <person name="Frech C."/>
            <person name="Turcotte B."/>
            <person name="Kopec K.O."/>
            <person name="Synnott J.M."/>
            <person name="Choo C."/>
            <person name="Paponov I."/>
            <person name="Finkler A."/>
            <person name="Soon Heng Tan C."/>
            <person name="Hutchins A.P."/>
            <person name="Weinmeier T."/>
            <person name="Rattei T."/>
            <person name="Chu J.S."/>
            <person name="Gimenez G."/>
            <person name="Irimia M."/>
            <person name="Rigden D.J."/>
            <person name="Fitzpatrick D.A."/>
            <person name="Lorenzo-Morales J."/>
            <person name="Bateman A."/>
            <person name="Chiu C.H."/>
            <person name="Tang P."/>
            <person name="Hegemann P."/>
            <person name="Fromm H."/>
            <person name="Raoult D."/>
            <person name="Greub G."/>
            <person name="Miranda-Saavedra D."/>
            <person name="Chen N."/>
            <person name="Nash P."/>
            <person name="Ginger M.L."/>
            <person name="Horn M."/>
            <person name="Schaap P."/>
            <person name="Caler L."/>
            <person name="Loftus B."/>
        </authorList>
    </citation>
    <scope>NUCLEOTIDE SEQUENCE [LARGE SCALE GENOMIC DNA]</scope>
    <source>
        <strain evidence="2 3">Neff</strain>
    </source>
</reference>
<dbReference type="GeneID" id="14925640"/>
<feature type="compositionally biased region" description="Low complexity" evidence="1">
    <location>
        <begin position="122"/>
        <end position="133"/>
    </location>
</feature>
<organism evidence="2 3">
    <name type="scientific">Acanthamoeba castellanii (strain ATCC 30010 / Neff)</name>
    <dbReference type="NCBI Taxonomy" id="1257118"/>
    <lineage>
        <taxon>Eukaryota</taxon>
        <taxon>Amoebozoa</taxon>
        <taxon>Discosea</taxon>
        <taxon>Longamoebia</taxon>
        <taxon>Centramoebida</taxon>
        <taxon>Acanthamoebidae</taxon>
        <taxon>Acanthamoeba</taxon>
    </lineage>
</organism>
<evidence type="ECO:0000256" key="1">
    <source>
        <dbReference type="SAM" id="MobiDB-lite"/>
    </source>
</evidence>